<sequence>MFRNHEVPGKGIGVFATQPIAAGVMILSEKPIVKVPPFSLDPNAKILQQLQARSKDERNAFFALANNYPDTTPVMGIVKTNAMPLGSGAQTGGLFLQCSRFNHSCTSNAAYSWNDDIKEERIFSLFDIADGEEITVTYLTDKMWSLPRDQRREAIWEEYRFRCECVRCTGALDSGRKASDERRVRLGQIHEQVGNGMLMVTKPSTALGLCREAIELIRAEGEGACRLEGIYYDAFQICICHGDVALAKAFIRLFIQTAKAWKGDDALGFVELARLEHDPKLHANAFTTKRWATAITSPPGSLAGEEEWLWRRAARS</sequence>
<dbReference type="AlphaFoldDB" id="A0A6J3M6Q6"/>
<dbReference type="CDD" id="cd20071">
    <property type="entry name" value="SET_SMYD"/>
    <property type="match status" value="1"/>
</dbReference>
<dbReference type="OrthoDB" id="265717at2759"/>
<reference evidence="3" key="1">
    <citation type="submission" date="2020-01" db="EMBL/GenBank/DDBJ databases">
        <authorList>
            <consortium name="DOE Joint Genome Institute"/>
            <person name="Haridas S."/>
            <person name="Albert R."/>
            <person name="Binder M."/>
            <person name="Bloem J."/>
            <person name="Labutti K."/>
            <person name="Salamov A."/>
            <person name="Andreopoulos B."/>
            <person name="Baker S.E."/>
            <person name="Barry K."/>
            <person name="Bills G."/>
            <person name="Bluhm B.H."/>
            <person name="Cannon C."/>
            <person name="Castanera R."/>
            <person name="Culley D.E."/>
            <person name="Daum C."/>
            <person name="Ezra D."/>
            <person name="Gonzalez J.B."/>
            <person name="Henrissat B."/>
            <person name="Kuo A."/>
            <person name="Liang C."/>
            <person name="Lipzen A."/>
            <person name="Lutzoni F."/>
            <person name="Magnuson J."/>
            <person name="Mondo S."/>
            <person name="Nolan M."/>
            <person name="Ohm R."/>
            <person name="Pangilinan J."/>
            <person name="Park H.-J."/>
            <person name="Ramirez L."/>
            <person name="Alfaro M."/>
            <person name="Sun H."/>
            <person name="Tritt A."/>
            <person name="Yoshinaga Y."/>
            <person name="Zwiers L.-H."/>
            <person name="Turgeon B.G."/>
            <person name="Goodwin S.B."/>
            <person name="Spatafora J.W."/>
            <person name="Crous P.W."/>
            <person name="Grigoriev I.V."/>
        </authorList>
    </citation>
    <scope>NUCLEOTIDE SEQUENCE</scope>
    <source>
        <strain evidence="3">CBS 342.82</strain>
    </source>
</reference>
<evidence type="ECO:0000313" key="2">
    <source>
        <dbReference type="Proteomes" id="UP000504637"/>
    </source>
</evidence>
<keyword evidence="2" id="KW-1185">Reference proteome</keyword>
<evidence type="ECO:0000313" key="3">
    <source>
        <dbReference type="RefSeq" id="XP_033460235.1"/>
    </source>
</evidence>
<reference evidence="3" key="2">
    <citation type="submission" date="2020-04" db="EMBL/GenBank/DDBJ databases">
        <authorList>
            <consortium name="NCBI Genome Project"/>
        </authorList>
    </citation>
    <scope>NUCLEOTIDE SEQUENCE</scope>
    <source>
        <strain evidence="3">CBS 342.82</strain>
    </source>
</reference>
<dbReference type="PROSITE" id="PS50280">
    <property type="entry name" value="SET"/>
    <property type="match status" value="1"/>
</dbReference>
<accession>A0A6J3M6Q6</accession>
<feature type="domain" description="SET" evidence="1">
    <location>
        <begin position="1"/>
        <end position="139"/>
    </location>
</feature>
<protein>
    <recommendedName>
        <fullName evidence="1">SET domain-containing protein</fullName>
    </recommendedName>
</protein>
<proteinExistence type="predicted"/>
<dbReference type="InterPro" id="IPR046341">
    <property type="entry name" value="SET_dom_sf"/>
</dbReference>
<dbReference type="InterPro" id="IPR053185">
    <property type="entry name" value="SET_domain_protein"/>
</dbReference>
<dbReference type="Pfam" id="PF00856">
    <property type="entry name" value="SET"/>
    <property type="match status" value="1"/>
</dbReference>
<dbReference type="PANTHER" id="PTHR47332">
    <property type="entry name" value="SET DOMAIN-CONTAINING PROTEIN 5"/>
    <property type="match status" value="1"/>
</dbReference>
<reference evidence="3" key="3">
    <citation type="submission" date="2025-08" db="UniProtKB">
        <authorList>
            <consortium name="RefSeq"/>
        </authorList>
    </citation>
    <scope>IDENTIFICATION</scope>
    <source>
        <strain evidence="3">CBS 342.82</strain>
    </source>
</reference>
<organism evidence="3">
    <name type="scientific">Dissoconium aciculare CBS 342.82</name>
    <dbReference type="NCBI Taxonomy" id="1314786"/>
    <lineage>
        <taxon>Eukaryota</taxon>
        <taxon>Fungi</taxon>
        <taxon>Dikarya</taxon>
        <taxon>Ascomycota</taxon>
        <taxon>Pezizomycotina</taxon>
        <taxon>Dothideomycetes</taxon>
        <taxon>Dothideomycetidae</taxon>
        <taxon>Mycosphaerellales</taxon>
        <taxon>Dissoconiaceae</taxon>
        <taxon>Dissoconium</taxon>
    </lineage>
</organism>
<dbReference type="Proteomes" id="UP000504637">
    <property type="component" value="Unplaced"/>
</dbReference>
<dbReference type="Gene3D" id="2.170.270.10">
    <property type="entry name" value="SET domain"/>
    <property type="match status" value="1"/>
</dbReference>
<dbReference type="SUPFAM" id="SSF82199">
    <property type="entry name" value="SET domain"/>
    <property type="match status" value="1"/>
</dbReference>
<dbReference type="GeneID" id="54362717"/>
<gene>
    <name evidence="3" type="ORF">K489DRAFT_380603</name>
</gene>
<name>A0A6J3M6Q6_9PEZI</name>
<dbReference type="RefSeq" id="XP_033460235.1">
    <property type="nucleotide sequence ID" value="XM_033604917.1"/>
</dbReference>
<evidence type="ECO:0000259" key="1">
    <source>
        <dbReference type="PROSITE" id="PS50280"/>
    </source>
</evidence>
<dbReference type="InterPro" id="IPR001214">
    <property type="entry name" value="SET_dom"/>
</dbReference>
<dbReference type="PANTHER" id="PTHR47332:SF4">
    <property type="entry name" value="SET DOMAIN-CONTAINING PROTEIN 5"/>
    <property type="match status" value="1"/>
</dbReference>